<evidence type="ECO:0000313" key="4">
    <source>
        <dbReference type="Proteomes" id="UP001262410"/>
    </source>
</evidence>
<dbReference type="InterPro" id="IPR036890">
    <property type="entry name" value="HATPase_C_sf"/>
</dbReference>
<feature type="transmembrane region" description="Helical" evidence="1">
    <location>
        <begin position="59"/>
        <end position="79"/>
    </location>
</feature>
<sequence length="369" mass="40559">MSAVAGYGSPGDEGRFAAERAPAPAAPAGSFWRVHVATWVFIALFGLVSRVAAFDDIPLTLTVTLILEPIGFGLTALAHKALMAWPQRRPAVIVLLVVVFSILGGLLQMAIVNAVKDAFFAGLDHTSMARADAIPAIYYTAIFLGWSLAYFWIQADVEARSERVRRSEAEAAATRAELRQLRQQLDPHFLFNALNTVASEIPDHPDAALEMTHRIAAYLRYSLDQQSRPVCALPDEIEAVRAYVRIQELRFEGRLRCVVEMDPAARSVAVPHLIVQGLVENAVKHGLRSSAETLEIRVTARRTGDDTTVIEVTNPGRLVARSGDRPAVGLANTRRRLELHYPQRHELTLTEDGDTVLARLMLRGPACFA</sequence>
<evidence type="ECO:0000313" key="3">
    <source>
        <dbReference type="EMBL" id="MDR6292944.1"/>
    </source>
</evidence>
<keyword evidence="1" id="KW-1133">Transmembrane helix</keyword>
<dbReference type="Proteomes" id="UP001262410">
    <property type="component" value="Unassembled WGS sequence"/>
</dbReference>
<dbReference type="GO" id="GO:0016301">
    <property type="term" value="F:kinase activity"/>
    <property type="evidence" value="ECO:0007669"/>
    <property type="project" value="UniProtKB-KW"/>
</dbReference>
<dbReference type="RefSeq" id="WP_309799483.1">
    <property type="nucleotide sequence ID" value="NZ_JAVDPW010000010.1"/>
</dbReference>
<dbReference type="InterPro" id="IPR050640">
    <property type="entry name" value="Bact_2-comp_sensor_kinase"/>
</dbReference>
<keyword evidence="3" id="KW-0808">Transferase</keyword>
<comment type="caution">
    <text evidence="3">The sequence shown here is derived from an EMBL/GenBank/DDBJ whole genome shotgun (WGS) entry which is preliminary data.</text>
</comment>
<evidence type="ECO:0000259" key="2">
    <source>
        <dbReference type="Pfam" id="PF06580"/>
    </source>
</evidence>
<evidence type="ECO:0000256" key="1">
    <source>
        <dbReference type="SAM" id="Phobius"/>
    </source>
</evidence>
<dbReference type="PANTHER" id="PTHR34220:SF7">
    <property type="entry name" value="SENSOR HISTIDINE KINASE YPDA"/>
    <property type="match status" value="1"/>
</dbReference>
<accession>A0ABU1JWE3</accession>
<organism evidence="3 4">
    <name type="scientific">Inquilinus ginsengisoli</name>
    <dbReference type="NCBI Taxonomy" id="363840"/>
    <lineage>
        <taxon>Bacteria</taxon>
        <taxon>Pseudomonadati</taxon>
        <taxon>Pseudomonadota</taxon>
        <taxon>Alphaproteobacteria</taxon>
        <taxon>Rhodospirillales</taxon>
        <taxon>Rhodospirillaceae</taxon>
        <taxon>Inquilinus</taxon>
    </lineage>
</organism>
<keyword evidence="3" id="KW-0418">Kinase</keyword>
<gene>
    <name evidence="3" type="ORF">E9232_005489</name>
</gene>
<keyword evidence="4" id="KW-1185">Reference proteome</keyword>
<keyword evidence="1" id="KW-0472">Membrane</keyword>
<proteinExistence type="predicted"/>
<dbReference type="Pfam" id="PF06580">
    <property type="entry name" value="His_kinase"/>
    <property type="match status" value="1"/>
</dbReference>
<keyword evidence="1" id="KW-0812">Transmembrane</keyword>
<feature type="domain" description="Signal transduction histidine kinase internal region" evidence="2">
    <location>
        <begin position="176"/>
        <end position="255"/>
    </location>
</feature>
<dbReference type="PANTHER" id="PTHR34220">
    <property type="entry name" value="SENSOR HISTIDINE KINASE YPDA"/>
    <property type="match status" value="1"/>
</dbReference>
<feature type="transmembrane region" description="Helical" evidence="1">
    <location>
        <begin position="133"/>
        <end position="153"/>
    </location>
</feature>
<protein>
    <submittedName>
        <fullName evidence="3">LytS/YehU family sensor histidine kinase</fullName>
    </submittedName>
</protein>
<name>A0ABU1JWE3_9PROT</name>
<feature type="transmembrane region" description="Helical" evidence="1">
    <location>
        <begin position="36"/>
        <end position="53"/>
    </location>
</feature>
<reference evidence="3 4" key="1">
    <citation type="submission" date="2023-07" db="EMBL/GenBank/DDBJ databases">
        <title>Sorghum-associated microbial communities from plants grown in Nebraska, USA.</title>
        <authorList>
            <person name="Schachtman D."/>
        </authorList>
    </citation>
    <scope>NUCLEOTIDE SEQUENCE [LARGE SCALE GENOMIC DNA]</scope>
    <source>
        <strain evidence="3 4">584</strain>
    </source>
</reference>
<dbReference type="SUPFAM" id="SSF55874">
    <property type="entry name" value="ATPase domain of HSP90 chaperone/DNA topoisomerase II/histidine kinase"/>
    <property type="match status" value="1"/>
</dbReference>
<dbReference type="Gene3D" id="3.30.565.10">
    <property type="entry name" value="Histidine kinase-like ATPase, C-terminal domain"/>
    <property type="match status" value="1"/>
</dbReference>
<feature type="transmembrane region" description="Helical" evidence="1">
    <location>
        <begin position="91"/>
        <end position="113"/>
    </location>
</feature>
<dbReference type="InterPro" id="IPR010559">
    <property type="entry name" value="Sig_transdc_His_kin_internal"/>
</dbReference>
<dbReference type="EMBL" id="JAVDPW010000010">
    <property type="protein sequence ID" value="MDR6292944.1"/>
    <property type="molecule type" value="Genomic_DNA"/>
</dbReference>